<evidence type="ECO:0000259" key="7">
    <source>
        <dbReference type="SMART" id="SM00849"/>
    </source>
</evidence>
<dbReference type="Pfam" id="PF03772">
    <property type="entry name" value="Competence"/>
    <property type="match status" value="1"/>
</dbReference>
<comment type="caution">
    <text evidence="8">The sequence shown here is derived from an EMBL/GenBank/DDBJ whole genome shotgun (WGS) entry which is preliminary data.</text>
</comment>
<evidence type="ECO:0000313" key="9">
    <source>
        <dbReference type="EMBL" id="MEL0564585.1"/>
    </source>
</evidence>
<feature type="transmembrane region" description="Helical" evidence="6">
    <location>
        <begin position="444"/>
        <end position="462"/>
    </location>
</feature>
<dbReference type="CDD" id="cd07731">
    <property type="entry name" value="ComA-like_MBL-fold"/>
    <property type="match status" value="1"/>
</dbReference>
<dbReference type="InterPro" id="IPR001279">
    <property type="entry name" value="Metallo-B-lactamas"/>
</dbReference>
<keyword evidence="3 6" id="KW-0812">Transmembrane</keyword>
<keyword evidence="4 6" id="KW-1133">Transmembrane helix</keyword>
<feature type="transmembrane region" description="Helical" evidence="6">
    <location>
        <begin position="15"/>
        <end position="32"/>
    </location>
</feature>
<proteinExistence type="predicted"/>
<dbReference type="EMBL" id="JBBVUL010000002">
    <property type="protein sequence ID" value="MEL0564585.1"/>
    <property type="molecule type" value="Genomic_DNA"/>
</dbReference>
<dbReference type="Proteomes" id="UP001385848">
    <property type="component" value="Unassembled WGS sequence"/>
</dbReference>
<dbReference type="InterPro" id="IPR035681">
    <property type="entry name" value="ComA-like_MBL"/>
</dbReference>
<protein>
    <submittedName>
        <fullName evidence="8">DNA internalization-related competence protein ComEC/Rec2</fullName>
    </submittedName>
</protein>
<evidence type="ECO:0000256" key="4">
    <source>
        <dbReference type="ARBA" id="ARBA00022989"/>
    </source>
</evidence>
<feature type="transmembrane region" description="Helical" evidence="6">
    <location>
        <begin position="268"/>
        <end position="299"/>
    </location>
</feature>
<dbReference type="Pfam" id="PF00753">
    <property type="entry name" value="Lactamase_B"/>
    <property type="match status" value="1"/>
</dbReference>
<feature type="transmembrane region" description="Helical" evidence="6">
    <location>
        <begin position="63"/>
        <end position="83"/>
    </location>
</feature>
<sequence length="750" mass="85846">MPALKINLNYSKKPGFYLLVAFLLISISFLFFEAKSYWHVGVIGIFCLFFSFLLIKKFKHTKLLLLVFIIIFSIRLFQSIPLYSYQGQVITIYPDQVKLIPDYVSGIGKFKNGKITLGFKPTSAIRNALSQGEKVLLFNIKYEVSEIEQAHNFGEINYRHYYASKGIKELVNIQNYQFISSSYSLIDFYHYLRFKLERYFTTFPRLLSFFAGELILGENINDDTQQILDNYRNLGVIHLLSISGLHVGIYTFVISVICYFFKITEDESFVIISFCLLLGILLCAGQAGFVRSCLTYFLGGLLKKKAFNLNNSDLLGLTAIVHLLINPRLFMNIGAILSYILVLGLKVIKSESSFKQGMLLNLLLTPLLLFNFYQVNIFTVFFNILIVPYFNFVVMPLTFINIFLFNKFLFISDIFEKILEFGEATINSFARTNIGMIIFGKITWWQVLFLLIVSFCYLIFRLESRKLKLSIVTLISAYSLIFISIHFPLQGQVTFIDVGQGDSILITTPLFRKSYLIDTGGKVSFASSKRPKRPQIEQITLPFLKAQGIDHLDGIFLSHQDADHVGDLGPLLDKIKVNKLYMARGLLKNQAFLKRIAGKVHKSQIKELLAGDRVNEGIKFDIVYPYQAGLGKNEDSLSVTFKVNNKRWLFTGDLDQAGEEVIGQKTPMKVNYFKLGHHGSKTSSSEHFLQIIQPDLVFISAGRNNRYHHPNQETLAKLDKLAIPYLSTQRYGSISYRYGFGRDHFETFLK</sequence>
<dbReference type="PANTHER" id="PTHR30619">
    <property type="entry name" value="DNA INTERNALIZATION/COMPETENCE PROTEIN COMEC/REC2"/>
    <property type="match status" value="1"/>
</dbReference>
<evidence type="ECO:0000256" key="3">
    <source>
        <dbReference type="ARBA" id="ARBA00022692"/>
    </source>
</evidence>
<keyword evidence="2" id="KW-1003">Cell membrane</keyword>
<organism evidence="8 10">
    <name type="scientific">Lactobacillus jensenii</name>
    <dbReference type="NCBI Taxonomy" id="109790"/>
    <lineage>
        <taxon>Bacteria</taxon>
        <taxon>Bacillati</taxon>
        <taxon>Bacillota</taxon>
        <taxon>Bacilli</taxon>
        <taxon>Lactobacillales</taxon>
        <taxon>Lactobacillaceae</taxon>
        <taxon>Lactobacillus</taxon>
    </lineage>
</organism>
<name>A0A5N1IFZ7_LACJE</name>
<dbReference type="NCBIfam" id="TIGR00361">
    <property type="entry name" value="ComEC_Rec2"/>
    <property type="match status" value="1"/>
</dbReference>
<dbReference type="GO" id="GO:0005886">
    <property type="term" value="C:plasma membrane"/>
    <property type="evidence" value="ECO:0007669"/>
    <property type="project" value="UniProtKB-SubCell"/>
</dbReference>
<evidence type="ECO:0000256" key="5">
    <source>
        <dbReference type="ARBA" id="ARBA00023136"/>
    </source>
</evidence>
<accession>A0A5N1IFZ7</accession>
<dbReference type="InterPro" id="IPR004477">
    <property type="entry name" value="ComEC_N"/>
</dbReference>
<reference evidence="8 10" key="1">
    <citation type="submission" date="2019-09" db="EMBL/GenBank/DDBJ databases">
        <title>Draft genome sequence assemblies of isolates from the urinary tract.</title>
        <authorList>
            <person name="Mores C.R."/>
            <person name="Putonti C."/>
            <person name="Wolfe A.J."/>
        </authorList>
    </citation>
    <scope>NUCLEOTIDE SEQUENCE [LARGE SCALE GENOMIC DNA]</scope>
    <source>
        <strain evidence="8 10">UMB246</strain>
    </source>
</reference>
<keyword evidence="5 6" id="KW-0472">Membrane</keyword>
<feature type="transmembrane region" description="Helical" evidence="6">
    <location>
        <begin position="380"/>
        <end position="406"/>
    </location>
</feature>
<dbReference type="OrthoDB" id="9761531at2"/>
<dbReference type="InterPro" id="IPR036866">
    <property type="entry name" value="RibonucZ/Hydroxyglut_hydro"/>
</dbReference>
<feature type="transmembrane region" description="Helical" evidence="6">
    <location>
        <begin position="469"/>
        <end position="489"/>
    </location>
</feature>
<dbReference type="Proteomes" id="UP000327236">
    <property type="component" value="Unassembled WGS sequence"/>
</dbReference>
<dbReference type="GO" id="GO:0030420">
    <property type="term" value="P:establishment of competence for transformation"/>
    <property type="evidence" value="ECO:0007669"/>
    <property type="project" value="InterPro"/>
</dbReference>
<comment type="subcellular location">
    <subcellularLocation>
        <location evidence="1">Cell membrane</location>
        <topology evidence="1">Multi-pass membrane protein</topology>
    </subcellularLocation>
</comment>
<dbReference type="InterPro" id="IPR052159">
    <property type="entry name" value="Competence_DNA_uptake"/>
</dbReference>
<dbReference type="AlphaFoldDB" id="A0A5N1IFZ7"/>
<gene>
    <name evidence="9" type="ORF">AAC431_01415</name>
    <name evidence="8" type="ORF">F6H94_04400</name>
</gene>
<feature type="transmembrane region" description="Helical" evidence="6">
    <location>
        <begin position="319"/>
        <end position="345"/>
    </location>
</feature>
<dbReference type="SMART" id="SM00849">
    <property type="entry name" value="Lactamase_B"/>
    <property type="match status" value="1"/>
</dbReference>
<feature type="transmembrane region" description="Helical" evidence="6">
    <location>
        <begin position="236"/>
        <end position="261"/>
    </location>
</feature>
<keyword evidence="11" id="KW-1185">Reference proteome</keyword>
<dbReference type="SUPFAM" id="SSF56281">
    <property type="entry name" value="Metallo-hydrolase/oxidoreductase"/>
    <property type="match status" value="1"/>
</dbReference>
<evidence type="ECO:0000313" key="10">
    <source>
        <dbReference type="Proteomes" id="UP000327236"/>
    </source>
</evidence>
<dbReference type="NCBIfam" id="TIGR00360">
    <property type="entry name" value="ComEC_N-term"/>
    <property type="match status" value="1"/>
</dbReference>
<evidence type="ECO:0000256" key="1">
    <source>
        <dbReference type="ARBA" id="ARBA00004651"/>
    </source>
</evidence>
<evidence type="ECO:0000256" key="6">
    <source>
        <dbReference type="SAM" id="Phobius"/>
    </source>
</evidence>
<dbReference type="PANTHER" id="PTHR30619:SF7">
    <property type="entry name" value="BETA-LACTAMASE DOMAIN PROTEIN"/>
    <property type="match status" value="1"/>
</dbReference>
<dbReference type="RefSeq" id="WP_034538746.1">
    <property type="nucleotide sequence ID" value="NZ_CATOUV010000001.1"/>
</dbReference>
<dbReference type="EMBL" id="VYWW01000015">
    <property type="protein sequence ID" value="KAA9322857.1"/>
    <property type="molecule type" value="Genomic_DNA"/>
</dbReference>
<reference evidence="9 11" key="2">
    <citation type="submission" date="2024-04" db="EMBL/GenBank/DDBJ databases">
        <title>Three lactobacilli isolated from voided urine samples from females with type 2 diabetes.</title>
        <authorList>
            <person name="Kula A."/>
            <person name="Stegman N."/>
            <person name="Putonti C."/>
        </authorList>
    </citation>
    <scope>NUCLEOTIDE SEQUENCE [LARGE SCALE GENOMIC DNA]</scope>
    <source>
        <strain evidence="9 11">1855</strain>
    </source>
</reference>
<feature type="transmembrane region" description="Helical" evidence="6">
    <location>
        <begin position="38"/>
        <end position="56"/>
    </location>
</feature>
<evidence type="ECO:0000313" key="8">
    <source>
        <dbReference type="EMBL" id="KAA9322857.1"/>
    </source>
</evidence>
<feature type="domain" description="Metallo-beta-lactamase" evidence="7">
    <location>
        <begin position="500"/>
        <end position="703"/>
    </location>
</feature>
<evidence type="ECO:0000256" key="2">
    <source>
        <dbReference type="ARBA" id="ARBA00022475"/>
    </source>
</evidence>
<dbReference type="Gene3D" id="3.60.15.10">
    <property type="entry name" value="Ribonuclease Z/Hydroxyacylglutathione hydrolase-like"/>
    <property type="match status" value="1"/>
</dbReference>
<dbReference type="InterPro" id="IPR004797">
    <property type="entry name" value="Competence_ComEC/Rec2"/>
</dbReference>
<evidence type="ECO:0000313" key="11">
    <source>
        <dbReference type="Proteomes" id="UP001385848"/>
    </source>
</evidence>